<keyword evidence="3" id="KW-1015">Disulfide bond</keyword>
<dbReference type="Proteomes" id="UP000034508">
    <property type="component" value="Unassembled WGS sequence"/>
</dbReference>
<dbReference type="NCBIfam" id="NF033662">
    <property type="entry name" value="acid_disulf_rpt"/>
    <property type="match status" value="1"/>
</dbReference>
<gene>
    <name evidence="5" type="ORF">US31_C0030G0010</name>
</gene>
<evidence type="ECO:0000313" key="5">
    <source>
        <dbReference type="EMBL" id="KKQ16561.1"/>
    </source>
</evidence>
<comment type="caution">
    <text evidence="5">The sequence shown here is derived from an EMBL/GenBank/DDBJ whole genome shotgun (WGS) entry which is preliminary data.</text>
</comment>
<dbReference type="GO" id="GO:0006508">
    <property type="term" value="P:proteolysis"/>
    <property type="evidence" value="ECO:0007669"/>
    <property type="project" value="TreeGrafter"/>
</dbReference>
<dbReference type="GO" id="GO:0004222">
    <property type="term" value="F:metalloendopeptidase activity"/>
    <property type="evidence" value="ECO:0007669"/>
    <property type="project" value="TreeGrafter"/>
</dbReference>
<organism evidence="5 6">
    <name type="scientific">Berkelbacteria bacterium GW2011_GWA1_36_9</name>
    <dbReference type="NCBI Taxonomy" id="1618331"/>
    <lineage>
        <taxon>Bacteria</taxon>
        <taxon>Candidatus Berkelbacteria</taxon>
    </lineage>
</organism>
<feature type="compositionally biased region" description="Acidic residues" evidence="4">
    <location>
        <begin position="162"/>
        <end position="174"/>
    </location>
</feature>
<accession>A0A0G0IKK6</accession>
<dbReference type="GO" id="GO:0005615">
    <property type="term" value="C:extracellular space"/>
    <property type="evidence" value="ECO:0007669"/>
    <property type="project" value="TreeGrafter"/>
</dbReference>
<feature type="region of interest" description="Disordered" evidence="4">
    <location>
        <begin position="162"/>
        <end position="193"/>
    </location>
</feature>
<name>A0A0G0IKK6_9BACT</name>
<dbReference type="InterPro" id="IPR011936">
    <property type="entry name" value="Myxo_disulph_rpt"/>
</dbReference>
<evidence type="ECO:0000256" key="1">
    <source>
        <dbReference type="ARBA" id="ARBA00022729"/>
    </source>
</evidence>
<evidence type="ECO:0000256" key="3">
    <source>
        <dbReference type="ARBA" id="ARBA00023157"/>
    </source>
</evidence>
<evidence type="ECO:0000313" key="6">
    <source>
        <dbReference type="Proteomes" id="UP000034508"/>
    </source>
</evidence>
<feature type="non-terminal residue" evidence="5">
    <location>
        <position position="1"/>
    </location>
</feature>
<dbReference type="InterPro" id="IPR043543">
    <property type="entry name" value="PAPPA/PAPPA2"/>
</dbReference>
<reference evidence="5 6" key="1">
    <citation type="journal article" date="2015" name="Nature">
        <title>rRNA introns, odd ribosomes, and small enigmatic genomes across a large radiation of phyla.</title>
        <authorList>
            <person name="Brown C.T."/>
            <person name="Hug L.A."/>
            <person name="Thomas B.C."/>
            <person name="Sharon I."/>
            <person name="Castelle C.J."/>
            <person name="Singh A."/>
            <person name="Wilkins M.J."/>
            <person name="Williams K.H."/>
            <person name="Banfield J.F."/>
        </authorList>
    </citation>
    <scope>NUCLEOTIDE SEQUENCE [LARGE SCALE GENOMIC DNA]</scope>
</reference>
<sequence length="193" mass="19701">ILNIPCADLAGIAGVIEIGFTWYGSNIEHVSTGETGVMTSPPGQGGGIIPGEEECGNSIIETGEQCDDGGIEPGDGCDDFCQIESGYYCILEPSQCLPDIAIQCGNGGPCTSDGDCSTAQTCDITTQTCVQPGEECDDGNLINGDGCSAICTIETPECSDGIDNDGDGLIDLEDPDCKKEPNGTSESGEEIGG</sequence>
<dbReference type="GO" id="GO:0007166">
    <property type="term" value="P:cell surface receptor signaling pathway"/>
    <property type="evidence" value="ECO:0007669"/>
    <property type="project" value="TreeGrafter"/>
</dbReference>
<evidence type="ECO:0000256" key="4">
    <source>
        <dbReference type="SAM" id="MobiDB-lite"/>
    </source>
</evidence>
<keyword evidence="2" id="KW-0677">Repeat</keyword>
<dbReference type="PANTHER" id="PTHR46130:SF3">
    <property type="entry name" value="CHROMOSOME UNDETERMINED SCAFFOLD_33, WHOLE GENOME SHOTGUN SEQUENCE"/>
    <property type="match status" value="1"/>
</dbReference>
<dbReference type="PANTHER" id="PTHR46130">
    <property type="entry name" value="LAMGL DOMAIN-CONTAINING PROTEIN"/>
    <property type="match status" value="1"/>
</dbReference>
<protein>
    <submittedName>
        <fullName evidence="5">Multiple EGF-like-domain protein 3</fullName>
    </submittedName>
</protein>
<keyword evidence="1" id="KW-0732">Signal</keyword>
<dbReference type="EMBL" id="LBSM01000030">
    <property type="protein sequence ID" value="KKQ16561.1"/>
    <property type="molecule type" value="Genomic_DNA"/>
</dbReference>
<evidence type="ECO:0000256" key="2">
    <source>
        <dbReference type="ARBA" id="ARBA00022737"/>
    </source>
</evidence>
<dbReference type="AlphaFoldDB" id="A0A0G0IKK6"/>
<dbReference type="NCBIfam" id="TIGR02232">
    <property type="entry name" value="myxo_disulf_rpt"/>
    <property type="match status" value="2"/>
</dbReference>
<proteinExistence type="predicted"/>